<comment type="caution">
    <text evidence="2">The sequence shown here is derived from an EMBL/GenBank/DDBJ whole genome shotgun (WGS) entry which is preliminary data.</text>
</comment>
<dbReference type="Gene3D" id="3.30.70.100">
    <property type="match status" value="1"/>
</dbReference>
<dbReference type="InterPro" id="IPR007138">
    <property type="entry name" value="ABM_dom"/>
</dbReference>
<dbReference type="InterPro" id="IPR011008">
    <property type="entry name" value="Dimeric_a/b-barrel"/>
</dbReference>
<dbReference type="GO" id="GO:0004497">
    <property type="term" value="F:monooxygenase activity"/>
    <property type="evidence" value="ECO:0007669"/>
    <property type="project" value="UniProtKB-KW"/>
</dbReference>
<keyword evidence="2" id="KW-0503">Monooxygenase</keyword>
<name>A0ABN3HGS3_9ACTN</name>
<keyword evidence="2" id="KW-0560">Oxidoreductase</keyword>
<dbReference type="Proteomes" id="UP001501170">
    <property type="component" value="Unassembled WGS sequence"/>
</dbReference>
<feature type="domain" description="ABM" evidence="1">
    <location>
        <begin position="15"/>
        <end position="71"/>
    </location>
</feature>
<reference evidence="2 3" key="1">
    <citation type="journal article" date="2019" name="Int. J. Syst. Evol. Microbiol.">
        <title>The Global Catalogue of Microorganisms (GCM) 10K type strain sequencing project: providing services to taxonomists for standard genome sequencing and annotation.</title>
        <authorList>
            <consortium name="The Broad Institute Genomics Platform"/>
            <consortium name="The Broad Institute Genome Sequencing Center for Infectious Disease"/>
            <person name="Wu L."/>
            <person name="Ma J."/>
        </authorList>
    </citation>
    <scope>NUCLEOTIDE SEQUENCE [LARGE SCALE GENOMIC DNA]</scope>
    <source>
        <strain evidence="2 3">JCM 16227</strain>
    </source>
</reference>
<evidence type="ECO:0000313" key="2">
    <source>
        <dbReference type="EMBL" id="GAA2379936.1"/>
    </source>
</evidence>
<keyword evidence="3" id="KW-1185">Reference proteome</keyword>
<dbReference type="RefSeq" id="WP_222111728.1">
    <property type="nucleotide sequence ID" value="NZ_BAAARB010000009.1"/>
</dbReference>
<gene>
    <name evidence="2" type="ORF">GCM10009855_20000</name>
</gene>
<organism evidence="2 3">
    <name type="scientific">Gordonia cholesterolivorans</name>
    <dbReference type="NCBI Taxonomy" id="559625"/>
    <lineage>
        <taxon>Bacteria</taxon>
        <taxon>Bacillati</taxon>
        <taxon>Actinomycetota</taxon>
        <taxon>Actinomycetes</taxon>
        <taxon>Mycobacteriales</taxon>
        <taxon>Gordoniaceae</taxon>
        <taxon>Gordonia</taxon>
    </lineage>
</organism>
<sequence length="92" mass="9989">MTEVVVSGRLICGDDAQTAIVERLLPRHVELTRAEPGCAAFSVLPTSEPGVWAVDETFVDAAAFRAHQRRVASSEWGRMTAGIERVYTTQGS</sequence>
<evidence type="ECO:0000259" key="1">
    <source>
        <dbReference type="Pfam" id="PF03992"/>
    </source>
</evidence>
<protein>
    <submittedName>
        <fullName evidence="2">Antibiotic biosynthesis monooxygenase</fullName>
    </submittedName>
</protein>
<dbReference type="SUPFAM" id="SSF54909">
    <property type="entry name" value="Dimeric alpha+beta barrel"/>
    <property type="match status" value="1"/>
</dbReference>
<dbReference type="EMBL" id="BAAARB010000009">
    <property type="protein sequence ID" value="GAA2379936.1"/>
    <property type="molecule type" value="Genomic_DNA"/>
</dbReference>
<proteinExistence type="predicted"/>
<accession>A0ABN3HGS3</accession>
<evidence type="ECO:0000313" key="3">
    <source>
        <dbReference type="Proteomes" id="UP001501170"/>
    </source>
</evidence>
<dbReference type="Pfam" id="PF03992">
    <property type="entry name" value="ABM"/>
    <property type="match status" value="1"/>
</dbReference>